<dbReference type="GeneID" id="54350188"/>
<evidence type="ECO:0000313" key="2">
    <source>
        <dbReference type="Proteomes" id="UP000800082"/>
    </source>
</evidence>
<dbReference type="EMBL" id="ML978968">
    <property type="protein sequence ID" value="KAF1928654.1"/>
    <property type="molecule type" value="Genomic_DNA"/>
</dbReference>
<evidence type="ECO:0000313" key="1">
    <source>
        <dbReference type="EMBL" id="KAF1928654.1"/>
    </source>
</evidence>
<dbReference type="RefSeq" id="XP_033448902.1">
    <property type="nucleotide sequence ID" value="XM_033592520.1"/>
</dbReference>
<protein>
    <submittedName>
        <fullName evidence="1">Uncharacterized protein</fullName>
    </submittedName>
</protein>
<sequence length="94" mass="10433">MDPQGTHHCPRHGIQANTVVSLGQVLAASASIVYYSRTTQQQTYRVLQATCLSVSLVSRGRACSRLRLTFHLPCSFSHSRRLFLVLPPVIGRAR</sequence>
<dbReference type="AlphaFoldDB" id="A0A6A5RNP8"/>
<gene>
    <name evidence="1" type="ORF">M421DRAFT_420539</name>
</gene>
<dbReference type="Proteomes" id="UP000800082">
    <property type="component" value="Unassembled WGS sequence"/>
</dbReference>
<reference evidence="1" key="1">
    <citation type="journal article" date="2020" name="Stud. Mycol.">
        <title>101 Dothideomycetes genomes: a test case for predicting lifestyles and emergence of pathogens.</title>
        <authorList>
            <person name="Haridas S."/>
            <person name="Albert R."/>
            <person name="Binder M."/>
            <person name="Bloem J."/>
            <person name="Labutti K."/>
            <person name="Salamov A."/>
            <person name="Andreopoulos B."/>
            <person name="Baker S."/>
            <person name="Barry K."/>
            <person name="Bills G."/>
            <person name="Bluhm B."/>
            <person name="Cannon C."/>
            <person name="Castanera R."/>
            <person name="Culley D."/>
            <person name="Daum C."/>
            <person name="Ezra D."/>
            <person name="Gonzalez J."/>
            <person name="Henrissat B."/>
            <person name="Kuo A."/>
            <person name="Liang C."/>
            <person name="Lipzen A."/>
            <person name="Lutzoni F."/>
            <person name="Magnuson J."/>
            <person name="Mondo S."/>
            <person name="Nolan M."/>
            <person name="Ohm R."/>
            <person name="Pangilinan J."/>
            <person name="Park H.-J."/>
            <person name="Ramirez L."/>
            <person name="Alfaro M."/>
            <person name="Sun H."/>
            <person name="Tritt A."/>
            <person name="Yoshinaga Y."/>
            <person name="Zwiers L.-H."/>
            <person name="Turgeon B."/>
            <person name="Goodwin S."/>
            <person name="Spatafora J."/>
            <person name="Crous P."/>
            <person name="Grigoriev I."/>
        </authorList>
    </citation>
    <scope>NUCLEOTIDE SEQUENCE</scope>
    <source>
        <strain evidence="1">CBS 183.55</strain>
    </source>
</reference>
<keyword evidence="2" id="KW-1185">Reference proteome</keyword>
<organism evidence="1 2">
    <name type="scientific">Didymella exigua CBS 183.55</name>
    <dbReference type="NCBI Taxonomy" id="1150837"/>
    <lineage>
        <taxon>Eukaryota</taxon>
        <taxon>Fungi</taxon>
        <taxon>Dikarya</taxon>
        <taxon>Ascomycota</taxon>
        <taxon>Pezizomycotina</taxon>
        <taxon>Dothideomycetes</taxon>
        <taxon>Pleosporomycetidae</taxon>
        <taxon>Pleosporales</taxon>
        <taxon>Pleosporineae</taxon>
        <taxon>Didymellaceae</taxon>
        <taxon>Didymella</taxon>
    </lineage>
</organism>
<name>A0A6A5RNP8_9PLEO</name>
<proteinExistence type="predicted"/>
<accession>A0A6A5RNP8</accession>